<accession>A0AAD7KF78</accession>
<sequence length="417" mass="47315">MTVGKGRGLHTLPIDSRTERLPWKRKLIATASALVFLVGCLMINATQIIFLLPLALLPFKWSRTLYTAGVRYTKRSFGCLLILMCEWFAPTKLVISFEREGKGSFTTEEIESIVSKGENGEVVSLDLPTKFILIANHQVYADWWYAWCLTYFIGANGVHNSVYITLKKSLQWLPVLGWAMRFFNFIFLARSWVSDRVQLSTHLSALGKAAEQDDNPLVFFLYPEGTVVSKDTRPISKKFADKMGIDDMTNTLLPRSTGLQYSLRSLAPRIPDLKLIDITTVYPGIPPMGYGQSYYTLRSIFLHGVPPPTIHMHLRMFDVATNVPIGDLSKTNPTAAPKSSSAAEIEIPEAEKTVFDIWLRELWREKDESITRWFDSASFTGANFEIPLKLRKKRHIFDALGFFLPTAVGYTWSIIRK</sequence>
<dbReference type="GO" id="GO:0016746">
    <property type="term" value="F:acyltransferase activity"/>
    <property type="evidence" value="ECO:0007669"/>
    <property type="project" value="UniProtKB-KW"/>
</dbReference>
<gene>
    <name evidence="3" type="ORF">DFH07DRAFT_727189</name>
</gene>
<dbReference type="Proteomes" id="UP001215280">
    <property type="component" value="Unassembled WGS sequence"/>
</dbReference>
<evidence type="ECO:0000256" key="1">
    <source>
        <dbReference type="SAM" id="Phobius"/>
    </source>
</evidence>
<dbReference type="AlphaFoldDB" id="A0AAD7KF78"/>
<feature type="transmembrane region" description="Helical" evidence="1">
    <location>
        <begin position="396"/>
        <end position="415"/>
    </location>
</feature>
<dbReference type="EMBL" id="JARJLG010000002">
    <property type="protein sequence ID" value="KAJ7783488.1"/>
    <property type="molecule type" value="Genomic_DNA"/>
</dbReference>
<keyword evidence="4" id="KW-1185">Reference proteome</keyword>
<evidence type="ECO:0000313" key="4">
    <source>
        <dbReference type="Proteomes" id="UP001215280"/>
    </source>
</evidence>
<keyword evidence="1" id="KW-0812">Transmembrane</keyword>
<feature type="transmembrane region" description="Helical" evidence="1">
    <location>
        <begin position="27"/>
        <end position="55"/>
    </location>
</feature>
<dbReference type="PANTHER" id="PTHR10983:SF16">
    <property type="entry name" value="LYSOCARDIOLIPIN ACYLTRANSFERASE 1"/>
    <property type="match status" value="1"/>
</dbReference>
<feature type="domain" description="Phospholipid/glycerol acyltransferase" evidence="2">
    <location>
        <begin position="131"/>
        <end position="260"/>
    </location>
</feature>
<comment type="caution">
    <text evidence="3">The sequence shown here is derived from an EMBL/GenBank/DDBJ whole genome shotgun (WGS) entry which is preliminary data.</text>
</comment>
<dbReference type="InterPro" id="IPR002123">
    <property type="entry name" value="Plipid/glycerol_acylTrfase"/>
</dbReference>
<evidence type="ECO:0000259" key="2">
    <source>
        <dbReference type="SMART" id="SM00563"/>
    </source>
</evidence>
<name>A0AAD7KF78_9AGAR</name>
<keyword evidence="3" id="KW-0012">Acyltransferase</keyword>
<keyword evidence="3" id="KW-0808">Transferase</keyword>
<organism evidence="3 4">
    <name type="scientific">Mycena maculata</name>
    <dbReference type="NCBI Taxonomy" id="230809"/>
    <lineage>
        <taxon>Eukaryota</taxon>
        <taxon>Fungi</taxon>
        <taxon>Dikarya</taxon>
        <taxon>Basidiomycota</taxon>
        <taxon>Agaricomycotina</taxon>
        <taxon>Agaricomycetes</taxon>
        <taxon>Agaricomycetidae</taxon>
        <taxon>Agaricales</taxon>
        <taxon>Marasmiineae</taxon>
        <taxon>Mycenaceae</taxon>
        <taxon>Mycena</taxon>
    </lineage>
</organism>
<dbReference type="Pfam" id="PF01553">
    <property type="entry name" value="Acyltransferase"/>
    <property type="match status" value="1"/>
</dbReference>
<protein>
    <submittedName>
        <fullName evidence="3">Acyltransferase-domain-containing protein</fullName>
    </submittedName>
</protein>
<proteinExistence type="predicted"/>
<dbReference type="SMART" id="SM00563">
    <property type="entry name" value="PlsC"/>
    <property type="match status" value="1"/>
</dbReference>
<evidence type="ECO:0000313" key="3">
    <source>
        <dbReference type="EMBL" id="KAJ7783488.1"/>
    </source>
</evidence>
<reference evidence="3" key="1">
    <citation type="submission" date="2023-03" db="EMBL/GenBank/DDBJ databases">
        <title>Massive genome expansion in bonnet fungi (Mycena s.s.) driven by repeated elements and novel gene families across ecological guilds.</title>
        <authorList>
            <consortium name="Lawrence Berkeley National Laboratory"/>
            <person name="Harder C.B."/>
            <person name="Miyauchi S."/>
            <person name="Viragh M."/>
            <person name="Kuo A."/>
            <person name="Thoen E."/>
            <person name="Andreopoulos B."/>
            <person name="Lu D."/>
            <person name="Skrede I."/>
            <person name="Drula E."/>
            <person name="Henrissat B."/>
            <person name="Morin E."/>
            <person name="Kohler A."/>
            <person name="Barry K."/>
            <person name="LaButti K."/>
            <person name="Morin E."/>
            <person name="Salamov A."/>
            <person name="Lipzen A."/>
            <person name="Mereny Z."/>
            <person name="Hegedus B."/>
            <person name="Baldrian P."/>
            <person name="Stursova M."/>
            <person name="Weitz H."/>
            <person name="Taylor A."/>
            <person name="Grigoriev I.V."/>
            <person name="Nagy L.G."/>
            <person name="Martin F."/>
            <person name="Kauserud H."/>
        </authorList>
    </citation>
    <scope>NUCLEOTIDE SEQUENCE</scope>
    <source>
        <strain evidence="3">CBHHK188m</strain>
    </source>
</reference>
<dbReference type="CDD" id="cd07990">
    <property type="entry name" value="LPLAT_LCLAT1-like"/>
    <property type="match status" value="1"/>
</dbReference>
<dbReference type="GO" id="GO:0036149">
    <property type="term" value="P:phosphatidylinositol acyl-chain remodeling"/>
    <property type="evidence" value="ECO:0007669"/>
    <property type="project" value="TreeGrafter"/>
</dbReference>
<keyword evidence="1" id="KW-1133">Transmembrane helix</keyword>
<dbReference type="SUPFAM" id="SSF69593">
    <property type="entry name" value="Glycerol-3-phosphate (1)-acyltransferase"/>
    <property type="match status" value="1"/>
</dbReference>
<dbReference type="GO" id="GO:0005783">
    <property type="term" value="C:endoplasmic reticulum"/>
    <property type="evidence" value="ECO:0007669"/>
    <property type="project" value="TreeGrafter"/>
</dbReference>
<dbReference type="PANTHER" id="PTHR10983">
    <property type="entry name" value="1-ACYLGLYCEROL-3-PHOSPHATE ACYLTRANSFERASE-RELATED"/>
    <property type="match status" value="1"/>
</dbReference>
<keyword evidence="1" id="KW-0472">Membrane</keyword>